<reference evidence="1 2" key="1">
    <citation type="submission" date="2006-02" db="EMBL/GenBank/DDBJ databases">
        <authorList>
            <person name="Murray A."/>
            <person name="Staley J."/>
            <person name="Ferriera S."/>
            <person name="Johnson J."/>
            <person name="Kravitz S."/>
            <person name="Halpern A."/>
            <person name="Remington K."/>
            <person name="Beeson K."/>
            <person name="Tran B."/>
            <person name="Rogers Y.-H."/>
            <person name="Friedman R."/>
            <person name="Venter J.C."/>
        </authorList>
    </citation>
    <scope>NUCLEOTIDE SEQUENCE [LARGE SCALE GENOMIC DNA]</scope>
    <source>
        <strain evidence="1 2">23-P</strain>
    </source>
</reference>
<gene>
    <name evidence="1" type="ORF">PI23P_10882</name>
</gene>
<evidence type="ECO:0000313" key="2">
    <source>
        <dbReference type="Proteomes" id="UP000003053"/>
    </source>
</evidence>
<proteinExistence type="predicted"/>
<evidence type="ECO:0000313" key="1">
    <source>
        <dbReference type="EMBL" id="EAR11832.1"/>
    </source>
</evidence>
<sequence>MAETSKSIIASACFHMTIRIRIFKDSIHGTEKS</sequence>
<comment type="caution">
    <text evidence="1">The sequence shown here is derived from an EMBL/GenBank/DDBJ whole genome shotgun (WGS) entry which is preliminary data.</text>
</comment>
<dbReference type="HOGENOM" id="CLU_3383207_0_0_10"/>
<keyword evidence="2" id="KW-1185">Reference proteome</keyword>
<accession>A4C129</accession>
<dbReference type="AlphaFoldDB" id="A4C129"/>
<protein>
    <submittedName>
        <fullName evidence="1">Uncharacterized protein</fullName>
    </submittedName>
</protein>
<organism evidence="1 2">
    <name type="scientific">Polaribacter irgensii 23-P</name>
    <dbReference type="NCBI Taxonomy" id="313594"/>
    <lineage>
        <taxon>Bacteria</taxon>
        <taxon>Pseudomonadati</taxon>
        <taxon>Bacteroidota</taxon>
        <taxon>Flavobacteriia</taxon>
        <taxon>Flavobacteriales</taxon>
        <taxon>Flavobacteriaceae</taxon>
    </lineage>
</organism>
<dbReference type="Proteomes" id="UP000003053">
    <property type="component" value="Unassembled WGS sequence"/>
</dbReference>
<name>A4C129_9FLAO</name>
<dbReference type="EMBL" id="AAOG01000003">
    <property type="protein sequence ID" value="EAR11832.1"/>
    <property type="molecule type" value="Genomic_DNA"/>
</dbReference>